<feature type="non-terminal residue" evidence="3">
    <location>
        <position position="461"/>
    </location>
</feature>
<keyword evidence="4" id="KW-1185">Reference proteome</keyword>
<feature type="transmembrane region" description="Helical" evidence="1">
    <location>
        <begin position="119"/>
        <end position="140"/>
    </location>
</feature>
<dbReference type="PANTHER" id="PTHR45689:SF5">
    <property type="entry name" value="I[[H]] CHANNEL, ISOFORM E"/>
    <property type="match status" value="1"/>
</dbReference>
<dbReference type="GO" id="GO:0098855">
    <property type="term" value="C:HCN channel complex"/>
    <property type="evidence" value="ECO:0007669"/>
    <property type="project" value="TreeGrafter"/>
</dbReference>
<evidence type="ECO:0000259" key="2">
    <source>
        <dbReference type="PROSITE" id="PS50042"/>
    </source>
</evidence>
<feature type="transmembrane region" description="Helical" evidence="1">
    <location>
        <begin position="209"/>
        <end position="226"/>
    </location>
</feature>
<comment type="caution">
    <text evidence="3">The sequence shown here is derived from an EMBL/GenBank/DDBJ whole genome shotgun (WGS) entry which is preliminary data.</text>
</comment>
<evidence type="ECO:0000256" key="1">
    <source>
        <dbReference type="SAM" id="Phobius"/>
    </source>
</evidence>
<keyword evidence="1" id="KW-0472">Membrane</keyword>
<dbReference type="Gene3D" id="1.10.287.70">
    <property type="match status" value="1"/>
</dbReference>
<feature type="transmembrane region" description="Helical" evidence="1">
    <location>
        <begin position="40"/>
        <end position="59"/>
    </location>
</feature>
<gene>
    <name evidence="3" type="ORF">BCR44DRAFT_127121</name>
</gene>
<sequence length="461" mass="52758">MHLAKVQNVGSESYHALRPSRLWLLIDALSPETKQQAWSLLDMSVVAIHVWNLLFLPLTLAWPCMFAQREWMALGLVMDLVLLMNAGLQSKRVYFDNFGIRITDPTDIRRDYLKRRGGWLELLGSFPIEVFVVLATPRFFAFSGGLPCGGLVEGASYLSYRTEQQPRHVFYWSLLRLSRFLVMVPTLIAWQDKPIPKLSVYISRLVKNFMFFLIVAHIDACIMWVLCYQLDTPDAWINAVNLGIDVEHGGMRDFKTQYVTSYLEAQQVMFFAFRNVKLFAERSFCVIEVIVGALVNGSIFGNISNLLQSMQKTAAFDKKLEKETFRMDYLRKYMRGRGFPPELQKRIRKHNEFEWSRLQGMTEEKLFGGLPNYLQQEVSNWLHLDSLNSMPLFKSCPDDAFKGAIAATMDTVIVQEGLFVYRLGDSGQEACFIREGAVEFVAEDGTVTGQASKGEYFGQEA</sequence>
<dbReference type="GO" id="GO:0003254">
    <property type="term" value="P:regulation of membrane depolarization"/>
    <property type="evidence" value="ECO:0007669"/>
    <property type="project" value="TreeGrafter"/>
</dbReference>
<dbReference type="GO" id="GO:0035725">
    <property type="term" value="P:sodium ion transmembrane transport"/>
    <property type="evidence" value="ECO:0007669"/>
    <property type="project" value="TreeGrafter"/>
</dbReference>
<accession>A0A1Y2HXX1</accession>
<dbReference type="SUPFAM" id="SSF51206">
    <property type="entry name" value="cAMP-binding domain-like"/>
    <property type="match status" value="1"/>
</dbReference>
<evidence type="ECO:0000313" key="3">
    <source>
        <dbReference type="EMBL" id="ORZ39410.1"/>
    </source>
</evidence>
<dbReference type="PANTHER" id="PTHR45689">
    <property type="entry name" value="I[[H]] CHANNEL, ISOFORM E"/>
    <property type="match status" value="1"/>
</dbReference>
<evidence type="ECO:0000313" key="4">
    <source>
        <dbReference type="Proteomes" id="UP000193411"/>
    </source>
</evidence>
<dbReference type="InterPro" id="IPR014710">
    <property type="entry name" value="RmlC-like_jellyroll"/>
</dbReference>
<dbReference type="STRING" id="765915.A0A1Y2HXX1"/>
<organism evidence="3 4">
    <name type="scientific">Catenaria anguillulae PL171</name>
    <dbReference type="NCBI Taxonomy" id="765915"/>
    <lineage>
        <taxon>Eukaryota</taxon>
        <taxon>Fungi</taxon>
        <taxon>Fungi incertae sedis</taxon>
        <taxon>Blastocladiomycota</taxon>
        <taxon>Blastocladiomycetes</taxon>
        <taxon>Blastocladiales</taxon>
        <taxon>Catenariaceae</taxon>
        <taxon>Catenaria</taxon>
    </lineage>
</organism>
<dbReference type="EMBL" id="MCFL01000005">
    <property type="protein sequence ID" value="ORZ39410.1"/>
    <property type="molecule type" value="Genomic_DNA"/>
</dbReference>
<dbReference type="InterPro" id="IPR018490">
    <property type="entry name" value="cNMP-bd_dom_sf"/>
</dbReference>
<dbReference type="SUPFAM" id="SSF81324">
    <property type="entry name" value="Voltage-gated potassium channels"/>
    <property type="match status" value="1"/>
</dbReference>
<protein>
    <recommendedName>
        <fullName evidence="2">Cyclic nucleotide-binding domain-containing protein</fullName>
    </recommendedName>
</protein>
<feature type="domain" description="Cyclic nucleotide-binding" evidence="2">
    <location>
        <begin position="392"/>
        <end position="461"/>
    </location>
</feature>
<proteinExistence type="predicted"/>
<dbReference type="Gene3D" id="1.10.287.630">
    <property type="entry name" value="Helix hairpin bin"/>
    <property type="match status" value="1"/>
</dbReference>
<dbReference type="Proteomes" id="UP000193411">
    <property type="component" value="Unassembled WGS sequence"/>
</dbReference>
<feature type="transmembrane region" description="Helical" evidence="1">
    <location>
        <begin position="71"/>
        <end position="88"/>
    </location>
</feature>
<dbReference type="InterPro" id="IPR051413">
    <property type="entry name" value="K/Na_HCN_channel"/>
</dbReference>
<reference evidence="3 4" key="1">
    <citation type="submission" date="2016-07" db="EMBL/GenBank/DDBJ databases">
        <title>Pervasive Adenine N6-methylation of Active Genes in Fungi.</title>
        <authorList>
            <consortium name="DOE Joint Genome Institute"/>
            <person name="Mondo S.J."/>
            <person name="Dannebaum R.O."/>
            <person name="Kuo R.C."/>
            <person name="Labutti K."/>
            <person name="Haridas S."/>
            <person name="Kuo A."/>
            <person name="Salamov A."/>
            <person name="Ahrendt S.R."/>
            <person name="Lipzen A."/>
            <person name="Sullivan W."/>
            <person name="Andreopoulos W.B."/>
            <person name="Clum A."/>
            <person name="Lindquist E."/>
            <person name="Daum C."/>
            <person name="Ramamoorthy G.K."/>
            <person name="Gryganskyi A."/>
            <person name="Culley D."/>
            <person name="Magnuson J.K."/>
            <person name="James T.Y."/>
            <person name="O'Malley M.A."/>
            <person name="Stajich J.E."/>
            <person name="Spatafora J.W."/>
            <person name="Visel A."/>
            <person name="Grigoriev I.V."/>
        </authorList>
    </citation>
    <scope>NUCLEOTIDE SEQUENCE [LARGE SCALE GENOMIC DNA]</scope>
    <source>
        <strain evidence="3 4">PL171</strain>
    </source>
</reference>
<dbReference type="AlphaFoldDB" id="A0A1Y2HXX1"/>
<dbReference type="GO" id="GO:0005249">
    <property type="term" value="F:voltage-gated potassium channel activity"/>
    <property type="evidence" value="ECO:0007669"/>
    <property type="project" value="TreeGrafter"/>
</dbReference>
<dbReference type="Gene3D" id="2.60.120.10">
    <property type="entry name" value="Jelly Rolls"/>
    <property type="match status" value="1"/>
</dbReference>
<keyword evidence="1" id="KW-0812">Transmembrane</keyword>
<dbReference type="InterPro" id="IPR000595">
    <property type="entry name" value="cNMP-bd_dom"/>
</dbReference>
<name>A0A1Y2HXX1_9FUNG</name>
<dbReference type="OrthoDB" id="421226at2759"/>
<dbReference type="PROSITE" id="PS50042">
    <property type="entry name" value="CNMP_BINDING_3"/>
    <property type="match status" value="1"/>
</dbReference>
<keyword evidence="1" id="KW-1133">Transmembrane helix</keyword>